<evidence type="ECO:0000313" key="1">
    <source>
        <dbReference type="EMBL" id="QDH83466.1"/>
    </source>
</evidence>
<organism evidence="1 2">
    <name type="scientific">Achromobacter phage Motura</name>
    <dbReference type="NCBI Taxonomy" id="2591403"/>
    <lineage>
        <taxon>Viruses</taxon>
        <taxon>Duplodnaviria</taxon>
        <taxon>Heunggongvirae</taxon>
        <taxon>Uroviricota</taxon>
        <taxon>Caudoviricetes</taxon>
        <taxon>Moturavirus</taxon>
        <taxon>Moturavirus motura</taxon>
    </lineage>
</organism>
<reference evidence="1 2" key="1">
    <citation type="submission" date="2019-06" db="EMBL/GenBank/DDBJ databases">
        <authorList>
            <person name="Kincaid V.D."/>
            <person name="Fuller A."/>
            <person name="Hodges K."/>
            <person name="Bansal M."/>
            <person name="Essig J."/>
            <person name="Johnson A."/>
        </authorList>
    </citation>
    <scope>NUCLEOTIDE SEQUENCE [LARGE SCALE GENOMIC DNA]</scope>
</reference>
<keyword evidence="2" id="KW-1185">Reference proteome</keyword>
<dbReference type="EMBL" id="MN094788">
    <property type="protein sequence ID" value="QDH83466.1"/>
    <property type="molecule type" value="Genomic_DNA"/>
</dbReference>
<sequence>MSSPNQVLLDRYQELHNMMVLVTAQIQKADIDWRHLAAAGITVVAVSQLRKAEPTLSLGQALEKVRAFQKS</sequence>
<proteinExistence type="predicted"/>
<dbReference type="KEGG" id="vg:56135923"/>
<dbReference type="RefSeq" id="YP_009903647.1">
    <property type="nucleotide sequence ID" value="NC_049849.1"/>
</dbReference>
<evidence type="ECO:0000313" key="2">
    <source>
        <dbReference type="Proteomes" id="UP000320799"/>
    </source>
</evidence>
<name>A0A514CSM0_9CAUD</name>
<protein>
    <submittedName>
        <fullName evidence="1">Uncharacterized protein</fullName>
    </submittedName>
</protein>
<dbReference type="GeneID" id="56135923"/>
<dbReference type="Proteomes" id="UP000320799">
    <property type="component" value="Segment"/>
</dbReference>
<accession>A0A514CSM0</accession>